<dbReference type="Pfam" id="PF00057">
    <property type="entry name" value="Ldl_recept_a"/>
    <property type="match status" value="1"/>
</dbReference>
<protein>
    <submittedName>
        <fullName evidence="3">Uncharacterized protein</fullName>
    </submittedName>
</protein>
<dbReference type="Gene3D" id="4.10.400.10">
    <property type="entry name" value="Low-density Lipoprotein Receptor"/>
    <property type="match status" value="1"/>
</dbReference>
<dbReference type="InterPro" id="IPR002172">
    <property type="entry name" value="LDrepeatLR_classA_rpt"/>
</dbReference>
<reference evidence="3 4" key="1">
    <citation type="submission" date="2021-06" db="EMBL/GenBank/DDBJ databases">
        <title>Caerostris extrusa draft genome.</title>
        <authorList>
            <person name="Kono N."/>
            <person name="Arakawa K."/>
        </authorList>
    </citation>
    <scope>NUCLEOTIDE SEQUENCE [LARGE SCALE GENOMIC DNA]</scope>
</reference>
<dbReference type="InterPro" id="IPR036055">
    <property type="entry name" value="LDL_receptor-like_sf"/>
</dbReference>
<evidence type="ECO:0000313" key="3">
    <source>
        <dbReference type="EMBL" id="GIX85687.1"/>
    </source>
</evidence>
<accession>A0AAV4NLJ3</accession>
<dbReference type="EMBL" id="BPLR01021086">
    <property type="protein sequence ID" value="GIX85687.1"/>
    <property type="molecule type" value="Genomic_DNA"/>
</dbReference>
<keyword evidence="1" id="KW-1015">Disulfide bond</keyword>
<sequence length="99" mass="11027">MKEEHCSIPVEVQITITILKTKLSAVKIPTCNVKTEFSCRGNPPLCIALSRVRDGSPDCPDGSDEGQCINLFYLSFIRFPKLVRPVLTLILGKTSIFHH</sequence>
<organism evidence="3 4">
    <name type="scientific">Caerostris extrusa</name>
    <name type="common">Bark spider</name>
    <name type="synonym">Caerostris bankana</name>
    <dbReference type="NCBI Taxonomy" id="172846"/>
    <lineage>
        <taxon>Eukaryota</taxon>
        <taxon>Metazoa</taxon>
        <taxon>Ecdysozoa</taxon>
        <taxon>Arthropoda</taxon>
        <taxon>Chelicerata</taxon>
        <taxon>Arachnida</taxon>
        <taxon>Araneae</taxon>
        <taxon>Araneomorphae</taxon>
        <taxon>Entelegynae</taxon>
        <taxon>Araneoidea</taxon>
        <taxon>Araneidae</taxon>
        <taxon>Caerostris</taxon>
    </lineage>
</organism>
<gene>
    <name evidence="3" type="ORF">CEXT_176011</name>
</gene>
<evidence type="ECO:0000256" key="1">
    <source>
        <dbReference type="ARBA" id="ARBA00023157"/>
    </source>
</evidence>
<dbReference type="AlphaFoldDB" id="A0AAV4NLJ3"/>
<proteinExistence type="predicted"/>
<dbReference type="PROSITE" id="PS50068">
    <property type="entry name" value="LDLRA_2"/>
    <property type="match status" value="1"/>
</dbReference>
<comment type="caution">
    <text evidence="3">The sequence shown here is derived from an EMBL/GenBank/DDBJ whole genome shotgun (WGS) entry which is preliminary data.</text>
</comment>
<dbReference type="Proteomes" id="UP001054945">
    <property type="component" value="Unassembled WGS sequence"/>
</dbReference>
<name>A0AAV4NLJ3_CAEEX</name>
<keyword evidence="4" id="KW-1185">Reference proteome</keyword>
<dbReference type="SUPFAM" id="SSF57424">
    <property type="entry name" value="LDL receptor-like module"/>
    <property type="match status" value="1"/>
</dbReference>
<dbReference type="SMART" id="SM00192">
    <property type="entry name" value="LDLa"/>
    <property type="match status" value="1"/>
</dbReference>
<dbReference type="CDD" id="cd00112">
    <property type="entry name" value="LDLa"/>
    <property type="match status" value="1"/>
</dbReference>
<comment type="caution">
    <text evidence="2">Lacks conserved residue(s) required for the propagation of feature annotation.</text>
</comment>
<evidence type="ECO:0000313" key="4">
    <source>
        <dbReference type="Proteomes" id="UP001054945"/>
    </source>
</evidence>
<evidence type="ECO:0000256" key="2">
    <source>
        <dbReference type="PROSITE-ProRule" id="PRU00124"/>
    </source>
</evidence>